<dbReference type="Proteomes" id="UP000674234">
    <property type="component" value="Unassembled WGS sequence"/>
</dbReference>
<dbReference type="EMBL" id="JAFCNB010000005">
    <property type="protein sequence ID" value="MBP2704376.1"/>
    <property type="molecule type" value="Genomic_DNA"/>
</dbReference>
<dbReference type="AlphaFoldDB" id="A0A940WNQ9"/>
<gene>
    <name evidence="2" type="ORF">JOL79_11185</name>
</gene>
<dbReference type="RefSeq" id="WP_210155683.1">
    <property type="nucleotide sequence ID" value="NZ_JAFCNB010000005.1"/>
</dbReference>
<name>A0A940WNQ9_9ACTN</name>
<keyword evidence="3" id="KW-1185">Reference proteome</keyword>
<reference evidence="2" key="1">
    <citation type="submission" date="2021-02" db="EMBL/GenBank/DDBJ databases">
        <title>Draft genome sequence of Microbispora sp. RL4-1S isolated from rice leaves in Thailand.</title>
        <authorList>
            <person name="Muangham S."/>
            <person name="Duangmal K."/>
        </authorList>
    </citation>
    <scope>NUCLEOTIDE SEQUENCE</scope>
    <source>
        <strain evidence="2">RL4-1S</strain>
    </source>
</reference>
<comment type="caution">
    <text evidence="2">The sequence shown here is derived from an EMBL/GenBank/DDBJ whole genome shotgun (WGS) entry which is preliminary data.</text>
</comment>
<accession>A0A940WNQ9</accession>
<protein>
    <submittedName>
        <fullName evidence="2">Uncharacterized protein</fullName>
    </submittedName>
</protein>
<sequence>MHDVISKEDALRILGHHLDDIITVVTAGWTDWKGVQQEAPRWALRKSARTRASWVNDAMAEKAREVFADKPGVHMTEKRGFITLTFENTLILRFKKFRGKRLRTSGIPTQQRLDFENQQVAIEGITVTSIVAGYLLDRLELEQERLAITCPLGGENLWVIELEIPGGEVRNVTFGPPAAPSTPGVVVESATAGQEEEQANQED</sequence>
<evidence type="ECO:0000313" key="3">
    <source>
        <dbReference type="Proteomes" id="UP000674234"/>
    </source>
</evidence>
<evidence type="ECO:0000313" key="2">
    <source>
        <dbReference type="EMBL" id="MBP2704376.1"/>
    </source>
</evidence>
<proteinExistence type="predicted"/>
<organism evidence="2 3">
    <name type="scientific">Microbispora oryzae</name>
    <dbReference type="NCBI Taxonomy" id="2806554"/>
    <lineage>
        <taxon>Bacteria</taxon>
        <taxon>Bacillati</taxon>
        <taxon>Actinomycetota</taxon>
        <taxon>Actinomycetes</taxon>
        <taxon>Streptosporangiales</taxon>
        <taxon>Streptosporangiaceae</taxon>
        <taxon>Microbispora</taxon>
    </lineage>
</organism>
<evidence type="ECO:0000256" key="1">
    <source>
        <dbReference type="SAM" id="MobiDB-lite"/>
    </source>
</evidence>
<feature type="compositionally biased region" description="Acidic residues" evidence="1">
    <location>
        <begin position="194"/>
        <end position="203"/>
    </location>
</feature>
<feature type="region of interest" description="Disordered" evidence="1">
    <location>
        <begin position="175"/>
        <end position="203"/>
    </location>
</feature>